<gene>
    <name evidence="3" type="ORF">DPBNPPHM_02075</name>
    <name evidence="2" type="ORF">DPBNPPHM_03495</name>
</gene>
<dbReference type="EMBL" id="CACSII010000005">
    <property type="protein sequence ID" value="CAA0097159.1"/>
    <property type="molecule type" value="Genomic_DNA"/>
</dbReference>
<organism evidence="2 4">
    <name type="scientific">BD1-7 clade bacterium</name>
    <dbReference type="NCBI Taxonomy" id="2029982"/>
    <lineage>
        <taxon>Bacteria</taxon>
        <taxon>Pseudomonadati</taxon>
        <taxon>Pseudomonadota</taxon>
        <taxon>Gammaproteobacteria</taxon>
        <taxon>Cellvibrionales</taxon>
        <taxon>Spongiibacteraceae</taxon>
        <taxon>BD1-7 clade</taxon>
    </lineage>
</organism>
<dbReference type="InterPro" id="IPR023614">
    <property type="entry name" value="Porin_dom_sf"/>
</dbReference>
<name>A0A5S9QNS7_9GAMM</name>
<reference evidence="2 4" key="1">
    <citation type="submission" date="2019-11" db="EMBL/GenBank/DDBJ databases">
        <authorList>
            <person name="Holert J."/>
        </authorList>
    </citation>
    <scope>NUCLEOTIDE SEQUENCE [LARGE SCALE GENOMIC DNA]</scope>
    <source>
        <strain evidence="2">BC5_2</strain>
    </source>
</reference>
<feature type="signal peptide" evidence="1">
    <location>
        <begin position="1"/>
        <end position="20"/>
    </location>
</feature>
<dbReference type="InterPro" id="IPR031593">
    <property type="entry name" value="Porin_7"/>
</dbReference>
<dbReference type="Proteomes" id="UP000434580">
    <property type="component" value="Unassembled WGS sequence"/>
</dbReference>
<dbReference type="OrthoDB" id="6225858at2"/>
<keyword evidence="1" id="KW-0732">Signal</keyword>
<sequence>MLKRTLLASAVLAFASSTHAYNFEGTYTLSGGTTQLEMNGDKGDKIELLDHQVDLTVYLQDIDVSKGAWNEAAFLNKASSVTGSMLLEESKVEDSDDDDKFKTNSFSLGGRAVVSDFIFDASIATSKDNDDDSKTQTSSFGFGSYIGNNHSVTGDVTFRSGDDFIGSFNGFDLGANYHGYFPVGTSKMSMSLDARASIVSDTYNGVSDTDSTGGGVDIVFTYFPFPQFGLGAELQTLSRTISQPGADDIDETRARSTIFANWYPVEQFRIGAQFYAQNQERENDDNKLENNGAGAALDLRIRF</sequence>
<dbReference type="Gene3D" id="2.40.160.10">
    <property type="entry name" value="Porin"/>
    <property type="match status" value="1"/>
</dbReference>
<evidence type="ECO:0008006" key="5">
    <source>
        <dbReference type="Google" id="ProtNLM"/>
    </source>
</evidence>
<dbReference type="EMBL" id="CACSII010000018">
    <property type="protein sequence ID" value="CAA0116424.1"/>
    <property type="molecule type" value="Genomic_DNA"/>
</dbReference>
<dbReference type="Pfam" id="PF16956">
    <property type="entry name" value="Porin_7"/>
    <property type="match status" value="1"/>
</dbReference>
<dbReference type="AlphaFoldDB" id="A0A5S9QNS7"/>
<evidence type="ECO:0000256" key="1">
    <source>
        <dbReference type="SAM" id="SignalP"/>
    </source>
</evidence>
<feature type="chain" id="PRO_5036150547" description="Porin domain-containing protein" evidence="1">
    <location>
        <begin position="21"/>
        <end position="303"/>
    </location>
</feature>
<protein>
    <recommendedName>
        <fullName evidence="5">Porin domain-containing protein</fullName>
    </recommendedName>
</protein>
<evidence type="ECO:0000313" key="2">
    <source>
        <dbReference type="EMBL" id="CAA0097159.1"/>
    </source>
</evidence>
<proteinExistence type="predicted"/>
<evidence type="ECO:0000313" key="3">
    <source>
        <dbReference type="EMBL" id="CAA0116424.1"/>
    </source>
</evidence>
<accession>A0A5S9QNS7</accession>
<evidence type="ECO:0000313" key="4">
    <source>
        <dbReference type="Proteomes" id="UP000434580"/>
    </source>
</evidence>